<keyword evidence="5 8" id="KW-0812">Transmembrane</keyword>
<comment type="caution">
    <text evidence="9">The sequence shown here is derived from an EMBL/GenBank/DDBJ whole genome shotgun (WGS) entry which is preliminary data.</text>
</comment>
<protein>
    <submittedName>
        <fullName evidence="9">AI-2E family transporter</fullName>
    </submittedName>
</protein>
<name>A0A931G631_9MICC</name>
<evidence type="ECO:0000256" key="3">
    <source>
        <dbReference type="ARBA" id="ARBA00022448"/>
    </source>
</evidence>
<dbReference type="GO" id="GO:0055085">
    <property type="term" value="P:transmembrane transport"/>
    <property type="evidence" value="ECO:0007669"/>
    <property type="project" value="TreeGrafter"/>
</dbReference>
<feature type="transmembrane region" description="Helical" evidence="8">
    <location>
        <begin position="188"/>
        <end position="207"/>
    </location>
</feature>
<reference evidence="9 10" key="1">
    <citation type="submission" date="2020-11" db="EMBL/GenBank/DDBJ databases">
        <title>Arthrobacter antarcticus sp. nov., isolated from Antarctic Soil.</title>
        <authorList>
            <person name="Li J."/>
        </authorList>
    </citation>
    <scope>NUCLEOTIDE SEQUENCE [LARGE SCALE GENOMIC DNA]</scope>
    <source>
        <strain evidence="9 10">Z1-20</strain>
    </source>
</reference>
<keyword evidence="4" id="KW-1003">Cell membrane</keyword>
<comment type="subcellular location">
    <subcellularLocation>
        <location evidence="1">Cell membrane</location>
        <topology evidence="1">Multi-pass membrane protein</topology>
    </subcellularLocation>
</comment>
<dbReference type="PANTHER" id="PTHR21716">
    <property type="entry name" value="TRANSMEMBRANE PROTEIN"/>
    <property type="match status" value="1"/>
</dbReference>
<dbReference type="PANTHER" id="PTHR21716:SF53">
    <property type="entry name" value="PERMEASE PERM-RELATED"/>
    <property type="match status" value="1"/>
</dbReference>
<comment type="similarity">
    <text evidence="2">Belongs to the autoinducer-2 exporter (AI-2E) (TC 2.A.86) family.</text>
</comment>
<organism evidence="9 10">
    <name type="scientific">Arthrobacter terrae</name>
    <dbReference type="NCBI Taxonomy" id="2935737"/>
    <lineage>
        <taxon>Bacteria</taxon>
        <taxon>Bacillati</taxon>
        <taxon>Actinomycetota</taxon>
        <taxon>Actinomycetes</taxon>
        <taxon>Micrococcales</taxon>
        <taxon>Micrococcaceae</taxon>
        <taxon>Arthrobacter</taxon>
    </lineage>
</organism>
<evidence type="ECO:0000256" key="5">
    <source>
        <dbReference type="ARBA" id="ARBA00022692"/>
    </source>
</evidence>
<feature type="transmembrane region" description="Helical" evidence="8">
    <location>
        <begin position="42"/>
        <end position="60"/>
    </location>
</feature>
<keyword evidence="3" id="KW-0813">Transport</keyword>
<proteinExistence type="inferred from homology"/>
<dbReference type="RefSeq" id="WP_196397548.1">
    <property type="nucleotide sequence ID" value="NZ_JADNYM010000019.1"/>
</dbReference>
<evidence type="ECO:0000256" key="6">
    <source>
        <dbReference type="ARBA" id="ARBA00022989"/>
    </source>
</evidence>
<evidence type="ECO:0000256" key="2">
    <source>
        <dbReference type="ARBA" id="ARBA00009773"/>
    </source>
</evidence>
<feature type="transmembrane region" description="Helical" evidence="8">
    <location>
        <begin position="353"/>
        <end position="375"/>
    </location>
</feature>
<feature type="transmembrane region" description="Helical" evidence="8">
    <location>
        <begin position="288"/>
        <end position="316"/>
    </location>
</feature>
<gene>
    <name evidence="9" type="ORF">IV500_14605</name>
</gene>
<dbReference type="EMBL" id="JADNYM010000019">
    <property type="protein sequence ID" value="MBG0740608.1"/>
    <property type="molecule type" value="Genomic_DNA"/>
</dbReference>
<keyword evidence="7 8" id="KW-0472">Membrane</keyword>
<keyword evidence="6 8" id="KW-1133">Transmembrane helix</keyword>
<accession>A0A931G631</accession>
<evidence type="ECO:0000256" key="4">
    <source>
        <dbReference type="ARBA" id="ARBA00022475"/>
    </source>
</evidence>
<dbReference type="AlphaFoldDB" id="A0A931G631"/>
<evidence type="ECO:0000313" key="10">
    <source>
        <dbReference type="Proteomes" id="UP000655366"/>
    </source>
</evidence>
<feature type="transmembrane region" description="Helical" evidence="8">
    <location>
        <begin position="255"/>
        <end position="282"/>
    </location>
</feature>
<sequence>MRVNKARKSRIGLRGQARTQTTATAPAKTGWLSIVQQKTFRTGLVGTLGVGVGILIWGAVSSLSTVLSYIGISLFIALGLDPVVRWLEKRRLPRPAAVVVVLAGLLAAVAGLLVLVIPRIIEQTRDLIEQVPAIVAQISASGWVRQLQELLGGFLDVNSLVSSAGTFLSDPANLVAIGGGLLSVGEGLANGVTGLLIVVVLTLYFVVSLRGMKRSLYQLVAASKRKKFAEVTEDISDAVSSYVIGQLILAVLNGVLSAIVLTIVGAPIPLLLALLALIGALIPLVGTVVSAVIITLVCLIASPQTALIVGIYYLIYMQVEAYILTPRIMNRAVSVPGSLVVVAAITGGTLAGILGALVAIPIAASALIIIHKVVIPRQNGR</sequence>
<dbReference type="Pfam" id="PF01594">
    <property type="entry name" value="AI-2E_transport"/>
    <property type="match status" value="1"/>
</dbReference>
<dbReference type="Proteomes" id="UP000655366">
    <property type="component" value="Unassembled WGS sequence"/>
</dbReference>
<evidence type="ECO:0000256" key="8">
    <source>
        <dbReference type="SAM" id="Phobius"/>
    </source>
</evidence>
<dbReference type="GO" id="GO:0005886">
    <property type="term" value="C:plasma membrane"/>
    <property type="evidence" value="ECO:0007669"/>
    <property type="project" value="UniProtKB-SubCell"/>
</dbReference>
<dbReference type="InterPro" id="IPR002549">
    <property type="entry name" value="AI-2E-like"/>
</dbReference>
<evidence type="ECO:0000256" key="7">
    <source>
        <dbReference type="ARBA" id="ARBA00023136"/>
    </source>
</evidence>
<evidence type="ECO:0000256" key="1">
    <source>
        <dbReference type="ARBA" id="ARBA00004651"/>
    </source>
</evidence>
<feature type="transmembrane region" description="Helical" evidence="8">
    <location>
        <begin position="96"/>
        <end position="117"/>
    </location>
</feature>
<feature type="transmembrane region" description="Helical" evidence="8">
    <location>
        <begin position="66"/>
        <end position="84"/>
    </location>
</feature>
<keyword evidence="10" id="KW-1185">Reference proteome</keyword>
<evidence type="ECO:0000313" key="9">
    <source>
        <dbReference type="EMBL" id="MBG0740608.1"/>
    </source>
</evidence>